<proteinExistence type="predicted"/>
<feature type="compositionally biased region" description="Basic and acidic residues" evidence="1">
    <location>
        <begin position="107"/>
        <end position="122"/>
    </location>
</feature>
<gene>
    <name evidence="2" type="ORF">I3J27_30505</name>
</gene>
<protein>
    <submittedName>
        <fullName evidence="2">Uncharacterized protein</fullName>
    </submittedName>
</protein>
<reference evidence="2" key="1">
    <citation type="submission" date="2021-12" db="EMBL/GenBank/DDBJ databases">
        <title>Bradyrhizobium xenonodulans sp. nov.</title>
        <authorList>
            <person name="Claassens R."/>
            <person name="Venter S.N."/>
            <person name="Beukes C.W."/>
            <person name="Stepkowski T."/>
            <person name="Steenkamp E.T."/>
        </authorList>
    </citation>
    <scope>NUCLEOTIDE SEQUENCE</scope>
    <source>
        <strain evidence="2">14AB</strain>
    </source>
</reference>
<dbReference type="RefSeq" id="WP_270162578.1">
    <property type="nucleotide sequence ID" value="NZ_CP089391.1"/>
</dbReference>
<organism evidence="2 3">
    <name type="scientific">Bradyrhizobium xenonodulans</name>
    <dbReference type="NCBI Taxonomy" id="2736875"/>
    <lineage>
        <taxon>Bacteria</taxon>
        <taxon>Pseudomonadati</taxon>
        <taxon>Pseudomonadota</taxon>
        <taxon>Alphaproteobacteria</taxon>
        <taxon>Hyphomicrobiales</taxon>
        <taxon>Nitrobacteraceae</taxon>
        <taxon>Bradyrhizobium</taxon>
    </lineage>
</organism>
<accession>A0ABY7MIG4</accession>
<evidence type="ECO:0000256" key="1">
    <source>
        <dbReference type="SAM" id="MobiDB-lite"/>
    </source>
</evidence>
<sequence length="122" mass="13804">MMKPTYTMTIDNEAGDEEILASGVQIEDALKIAIEHDRAGVATVIGRDVGKGRLVSIGRMHENGDFEYLAFEFMRHACLPRLNEDYARRSFERKLLDNSGKFWSGRVETDDAHSRRKSAENA</sequence>
<evidence type="ECO:0000313" key="2">
    <source>
        <dbReference type="EMBL" id="WBL77313.1"/>
    </source>
</evidence>
<name>A0ABY7MIG4_9BRAD</name>
<dbReference type="EMBL" id="CP089391">
    <property type="protein sequence ID" value="WBL77313.1"/>
    <property type="molecule type" value="Genomic_DNA"/>
</dbReference>
<evidence type="ECO:0000313" key="3">
    <source>
        <dbReference type="Proteomes" id="UP001179614"/>
    </source>
</evidence>
<dbReference type="Proteomes" id="UP001179614">
    <property type="component" value="Chromosome"/>
</dbReference>
<feature type="region of interest" description="Disordered" evidence="1">
    <location>
        <begin position="103"/>
        <end position="122"/>
    </location>
</feature>
<keyword evidence="3" id="KW-1185">Reference proteome</keyword>